<dbReference type="AlphaFoldDB" id="A0A9D9GVC4"/>
<dbReference type="Gene3D" id="3.40.50.300">
    <property type="entry name" value="P-loop containing nucleotide triphosphate hydrolases"/>
    <property type="match status" value="1"/>
</dbReference>
<dbReference type="InterPro" id="IPR027417">
    <property type="entry name" value="P-loop_NTPase"/>
</dbReference>
<dbReference type="Proteomes" id="UP000823635">
    <property type="component" value="Unassembled WGS sequence"/>
</dbReference>
<sequence>MERKLEIRSLELKVGSGRESRVIFSGIDAVAEKSQFIALVGANGKGKS</sequence>
<organism evidence="1 2">
    <name type="scientific">Candidatus Egerieousia excrementavium</name>
    <dbReference type="NCBI Taxonomy" id="2840778"/>
    <lineage>
        <taxon>Bacteria</taxon>
        <taxon>Pseudomonadati</taxon>
        <taxon>Bacteroidota</taxon>
        <taxon>Bacteroidia</taxon>
        <taxon>Bacteroidales</taxon>
        <taxon>Candidatus Egerieousia</taxon>
    </lineage>
</organism>
<evidence type="ECO:0000313" key="1">
    <source>
        <dbReference type="EMBL" id="MBO8428525.1"/>
    </source>
</evidence>
<accession>A0A9D9GVC4</accession>
<comment type="caution">
    <text evidence="1">The sequence shown here is derived from an EMBL/GenBank/DDBJ whole genome shotgun (WGS) entry which is preliminary data.</text>
</comment>
<reference evidence="1" key="2">
    <citation type="journal article" date="2021" name="PeerJ">
        <title>Extensive microbial diversity within the chicken gut microbiome revealed by metagenomics and culture.</title>
        <authorList>
            <person name="Gilroy R."/>
            <person name="Ravi A."/>
            <person name="Getino M."/>
            <person name="Pursley I."/>
            <person name="Horton D.L."/>
            <person name="Alikhan N.F."/>
            <person name="Baker D."/>
            <person name="Gharbi K."/>
            <person name="Hall N."/>
            <person name="Watson M."/>
            <person name="Adriaenssens E.M."/>
            <person name="Foster-Nyarko E."/>
            <person name="Jarju S."/>
            <person name="Secka A."/>
            <person name="Antonio M."/>
            <person name="Oren A."/>
            <person name="Chaudhuri R.R."/>
            <person name="La Ragione R."/>
            <person name="Hildebrand F."/>
            <person name="Pallen M.J."/>
        </authorList>
    </citation>
    <scope>NUCLEOTIDE SEQUENCE</scope>
    <source>
        <strain evidence="1">15467</strain>
    </source>
</reference>
<feature type="non-terminal residue" evidence="1">
    <location>
        <position position="48"/>
    </location>
</feature>
<dbReference type="EMBL" id="JADINB010000026">
    <property type="protein sequence ID" value="MBO8428525.1"/>
    <property type="molecule type" value="Genomic_DNA"/>
</dbReference>
<evidence type="ECO:0000313" key="2">
    <source>
        <dbReference type="Proteomes" id="UP000823635"/>
    </source>
</evidence>
<protein>
    <submittedName>
        <fullName evidence="1">Uncharacterized protein</fullName>
    </submittedName>
</protein>
<reference evidence="1" key="1">
    <citation type="submission" date="2020-10" db="EMBL/GenBank/DDBJ databases">
        <authorList>
            <person name="Gilroy R."/>
        </authorList>
    </citation>
    <scope>NUCLEOTIDE SEQUENCE</scope>
    <source>
        <strain evidence="1">15467</strain>
    </source>
</reference>
<name>A0A9D9GVC4_9BACT</name>
<dbReference type="SUPFAM" id="SSF52540">
    <property type="entry name" value="P-loop containing nucleoside triphosphate hydrolases"/>
    <property type="match status" value="1"/>
</dbReference>
<gene>
    <name evidence="1" type="ORF">IAC68_01135</name>
</gene>
<proteinExistence type="predicted"/>